<dbReference type="Proteomes" id="UP000265566">
    <property type="component" value="Chromosome 1"/>
</dbReference>
<dbReference type="AlphaFoldDB" id="A0A396JPH7"/>
<evidence type="ECO:0000313" key="2">
    <source>
        <dbReference type="Proteomes" id="UP000265566"/>
    </source>
</evidence>
<evidence type="ECO:0000313" key="1">
    <source>
        <dbReference type="EMBL" id="RHN76937.1"/>
    </source>
</evidence>
<dbReference type="EMBL" id="PSQE01000001">
    <property type="protein sequence ID" value="RHN76937.1"/>
    <property type="molecule type" value="Genomic_DNA"/>
</dbReference>
<reference evidence="2" key="1">
    <citation type="journal article" date="2018" name="Nat. Plants">
        <title>Whole-genome landscape of Medicago truncatula symbiotic genes.</title>
        <authorList>
            <person name="Pecrix Y."/>
            <person name="Staton S.E."/>
            <person name="Sallet E."/>
            <person name="Lelandais-Briere C."/>
            <person name="Moreau S."/>
            <person name="Carrere S."/>
            <person name="Blein T."/>
            <person name="Jardinaud M.F."/>
            <person name="Latrasse D."/>
            <person name="Zouine M."/>
            <person name="Zahm M."/>
            <person name="Kreplak J."/>
            <person name="Mayjonade B."/>
            <person name="Satge C."/>
            <person name="Perez M."/>
            <person name="Cauet S."/>
            <person name="Marande W."/>
            <person name="Chantry-Darmon C."/>
            <person name="Lopez-Roques C."/>
            <person name="Bouchez O."/>
            <person name="Berard A."/>
            <person name="Debelle F."/>
            <person name="Munos S."/>
            <person name="Bendahmane A."/>
            <person name="Berges H."/>
            <person name="Niebel A."/>
            <person name="Buitink J."/>
            <person name="Frugier F."/>
            <person name="Benhamed M."/>
            <person name="Crespi M."/>
            <person name="Gouzy J."/>
            <person name="Gamas P."/>
        </authorList>
    </citation>
    <scope>NUCLEOTIDE SEQUENCE [LARGE SCALE GENOMIC DNA]</scope>
    <source>
        <strain evidence="2">cv. Jemalong A17</strain>
    </source>
</reference>
<dbReference type="Gramene" id="rna331">
    <property type="protein sequence ID" value="RHN76937.1"/>
    <property type="gene ID" value="gene331"/>
</dbReference>
<name>A0A396JPH7_MEDTR</name>
<organism evidence="1 2">
    <name type="scientific">Medicago truncatula</name>
    <name type="common">Barrel medic</name>
    <name type="synonym">Medicago tribuloides</name>
    <dbReference type="NCBI Taxonomy" id="3880"/>
    <lineage>
        <taxon>Eukaryota</taxon>
        <taxon>Viridiplantae</taxon>
        <taxon>Streptophyta</taxon>
        <taxon>Embryophyta</taxon>
        <taxon>Tracheophyta</taxon>
        <taxon>Spermatophyta</taxon>
        <taxon>Magnoliopsida</taxon>
        <taxon>eudicotyledons</taxon>
        <taxon>Gunneridae</taxon>
        <taxon>Pentapetalae</taxon>
        <taxon>rosids</taxon>
        <taxon>fabids</taxon>
        <taxon>Fabales</taxon>
        <taxon>Fabaceae</taxon>
        <taxon>Papilionoideae</taxon>
        <taxon>50 kb inversion clade</taxon>
        <taxon>NPAAA clade</taxon>
        <taxon>Hologalegina</taxon>
        <taxon>IRL clade</taxon>
        <taxon>Trifolieae</taxon>
        <taxon>Medicago</taxon>
    </lineage>
</organism>
<accession>A0A396JPH7</accession>
<protein>
    <submittedName>
        <fullName evidence="1">Uncharacterized protein</fullName>
    </submittedName>
</protein>
<sequence length="50" mass="5994">MKIHYFPPYCHQLDIRTLGPGNFVLQFLHSKHKKSFLEMEYARSISQSRL</sequence>
<comment type="caution">
    <text evidence="1">The sequence shown here is derived from an EMBL/GenBank/DDBJ whole genome shotgun (WGS) entry which is preliminary data.</text>
</comment>
<proteinExistence type="predicted"/>
<gene>
    <name evidence="1" type="ORF">MtrunA17_Chr1g0149311</name>
</gene>